<sequence>MEEIEMKKCPDEELSPISVLLDEVLEEIFVHLPGREQLNCRLVCHHWDNLLCDCSRLLQNTVQLSIDISSSEINLAEHELIPIIKANSALKVKRFTVDCDVFVGENPMSVETVIDFIREYNIGPMVEFFSFSVNEECNAAEILYKFLSIFTKLKKFKLNTCNIEPKAEYYIKFDEKWQTVTFPTIARVGIETWGVDDYQLWSPTLTTFLLTVLGRMPNIKCIYGFQGYNEEFYQRYAHLLEIDRLNIHDISNKIVFIKSLNLRKLHLHGDSDYVADEFWYRLNRYHPELKTLSLTYSTKGAPVPVHDYSKVTDLDLCHSFGEASEENLSGILIHFPSIKNLYLSGSITKECFFGHTRIELPKLREAKIFLEEDCKLTCDECIECYTKCLCNVEELNIDAVSMSLLKCISKNMKKLKKLSFSTTPDPKIFSEWPEMPSLEHLIFRYGLDSISIKDIQNLNRMCPKLDSLDFEDSVSIRK</sequence>
<feature type="domain" description="F-box" evidence="1">
    <location>
        <begin position="20"/>
        <end position="61"/>
    </location>
</feature>
<proteinExistence type="predicted"/>
<dbReference type="AlphaFoldDB" id="A0A336KCR4"/>
<dbReference type="InterPro" id="IPR036047">
    <property type="entry name" value="F-box-like_dom_sf"/>
</dbReference>
<evidence type="ECO:0000259" key="1">
    <source>
        <dbReference type="SMART" id="SM00256"/>
    </source>
</evidence>
<organism evidence="2">
    <name type="scientific">Culicoides sonorensis</name>
    <name type="common">Biting midge</name>
    <dbReference type="NCBI Taxonomy" id="179676"/>
    <lineage>
        <taxon>Eukaryota</taxon>
        <taxon>Metazoa</taxon>
        <taxon>Ecdysozoa</taxon>
        <taxon>Arthropoda</taxon>
        <taxon>Hexapoda</taxon>
        <taxon>Insecta</taxon>
        <taxon>Pterygota</taxon>
        <taxon>Neoptera</taxon>
        <taxon>Endopterygota</taxon>
        <taxon>Diptera</taxon>
        <taxon>Nematocera</taxon>
        <taxon>Chironomoidea</taxon>
        <taxon>Ceratopogonidae</taxon>
        <taxon>Ceratopogoninae</taxon>
        <taxon>Culicoides</taxon>
        <taxon>Monoculicoides</taxon>
    </lineage>
</organism>
<dbReference type="SMART" id="SM00256">
    <property type="entry name" value="FBOX"/>
    <property type="match status" value="1"/>
</dbReference>
<name>A0A336KCR4_CULSO</name>
<dbReference type="Gene3D" id="1.20.1280.50">
    <property type="match status" value="1"/>
</dbReference>
<dbReference type="Pfam" id="PF12937">
    <property type="entry name" value="F-box-like"/>
    <property type="match status" value="1"/>
</dbReference>
<dbReference type="Gene3D" id="3.80.10.10">
    <property type="entry name" value="Ribonuclease Inhibitor"/>
    <property type="match status" value="1"/>
</dbReference>
<dbReference type="VEuPathDB" id="VectorBase:CSON003183"/>
<evidence type="ECO:0000313" key="3">
    <source>
        <dbReference type="EMBL" id="SSX20973.1"/>
    </source>
</evidence>
<reference evidence="3" key="2">
    <citation type="submission" date="2018-07" db="EMBL/GenBank/DDBJ databases">
        <authorList>
            <person name="Quirk P.G."/>
            <person name="Krulwich T.A."/>
        </authorList>
    </citation>
    <scope>NUCLEOTIDE SEQUENCE</scope>
</reference>
<dbReference type="EMBL" id="UFQT01000155">
    <property type="protein sequence ID" value="SSX20973.1"/>
    <property type="molecule type" value="Genomic_DNA"/>
</dbReference>
<gene>
    <name evidence="2" type="primary">CSON003183</name>
</gene>
<accession>A0A336KCR4</accession>
<dbReference type="InterPro" id="IPR001810">
    <property type="entry name" value="F-box_dom"/>
</dbReference>
<dbReference type="SUPFAM" id="SSF81383">
    <property type="entry name" value="F-box domain"/>
    <property type="match status" value="1"/>
</dbReference>
<evidence type="ECO:0000313" key="2">
    <source>
        <dbReference type="EMBL" id="SSX00593.1"/>
    </source>
</evidence>
<dbReference type="SUPFAM" id="SSF52047">
    <property type="entry name" value="RNI-like"/>
    <property type="match status" value="1"/>
</dbReference>
<dbReference type="InterPro" id="IPR032675">
    <property type="entry name" value="LRR_dom_sf"/>
</dbReference>
<reference evidence="2" key="1">
    <citation type="submission" date="2018-04" db="EMBL/GenBank/DDBJ databases">
        <authorList>
            <person name="Go L.Y."/>
            <person name="Mitchell J.A."/>
        </authorList>
    </citation>
    <scope>NUCLEOTIDE SEQUENCE</scope>
    <source>
        <tissue evidence="2">Whole organism</tissue>
    </source>
</reference>
<dbReference type="EMBL" id="UFQS01000155">
    <property type="protein sequence ID" value="SSX00593.1"/>
    <property type="molecule type" value="Genomic_DNA"/>
</dbReference>
<protein>
    <submittedName>
        <fullName evidence="2">CSON003183 protein</fullName>
    </submittedName>
</protein>